<dbReference type="EC" id="3.2.2.n1" evidence="3"/>
<evidence type="ECO:0000256" key="3">
    <source>
        <dbReference type="RuleBase" id="RU363015"/>
    </source>
</evidence>
<dbReference type="RefSeq" id="WP_046761764.1">
    <property type="nucleotide sequence ID" value="NZ_LBIC01000001.1"/>
</dbReference>
<keyword evidence="3" id="KW-0203">Cytokinin biosynthesis</keyword>
<gene>
    <name evidence="4" type="ORF">YP76_01030</name>
</gene>
<dbReference type="InterPro" id="IPR005269">
    <property type="entry name" value="LOG"/>
</dbReference>
<keyword evidence="3" id="KW-0378">Hydrolase</keyword>
<reference evidence="4 5" key="1">
    <citation type="submission" date="2015-04" db="EMBL/GenBank/DDBJ databases">
        <title>Genome sequence of aromatic hydrocarbons-degrading Sphingobium chungbukense DJ77.</title>
        <authorList>
            <person name="Kim Y.-C."/>
            <person name="Chae J.-C."/>
        </authorList>
    </citation>
    <scope>NUCLEOTIDE SEQUENCE [LARGE SCALE GENOMIC DNA]</scope>
    <source>
        <strain evidence="4 5">DJ77</strain>
    </source>
</reference>
<dbReference type="PANTHER" id="PTHR31223:SF70">
    <property type="entry name" value="LOG FAMILY PROTEIN YJL055W"/>
    <property type="match status" value="1"/>
</dbReference>
<dbReference type="GO" id="GO:0005829">
    <property type="term" value="C:cytosol"/>
    <property type="evidence" value="ECO:0007669"/>
    <property type="project" value="TreeGrafter"/>
</dbReference>
<dbReference type="Proteomes" id="UP000033874">
    <property type="component" value="Unassembled WGS sequence"/>
</dbReference>
<dbReference type="GO" id="GO:0009691">
    <property type="term" value="P:cytokinin biosynthetic process"/>
    <property type="evidence" value="ECO:0007669"/>
    <property type="project" value="UniProtKB-UniRule"/>
</dbReference>
<dbReference type="EMBL" id="LBIC01000001">
    <property type="protein sequence ID" value="KKW93318.1"/>
    <property type="molecule type" value="Genomic_DNA"/>
</dbReference>
<proteinExistence type="inferred from homology"/>
<dbReference type="Gene3D" id="3.40.50.450">
    <property type="match status" value="1"/>
</dbReference>
<dbReference type="AlphaFoldDB" id="A0A0M3ATW1"/>
<dbReference type="NCBIfam" id="TIGR00730">
    <property type="entry name" value="Rossman fold protein, TIGR00730 family"/>
    <property type="match status" value="1"/>
</dbReference>
<protein>
    <recommendedName>
        <fullName evidence="3">Cytokinin riboside 5'-monophosphate phosphoribohydrolase</fullName>
        <ecNumber evidence="3">3.2.2.n1</ecNumber>
    </recommendedName>
</protein>
<organism evidence="4 5">
    <name type="scientific">Sphingobium chungbukense</name>
    <dbReference type="NCBI Taxonomy" id="56193"/>
    <lineage>
        <taxon>Bacteria</taxon>
        <taxon>Pseudomonadati</taxon>
        <taxon>Pseudomonadota</taxon>
        <taxon>Alphaproteobacteria</taxon>
        <taxon>Sphingomonadales</taxon>
        <taxon>Sphingomonadaceae</taxon>
        <taxon>Sphingobium</taxon>
    </lineage>
</organism>
<evidence type="ECO:0000313" key="5">
    <source>
        <dbReference type="Proteomes" id="UP000033874"/>
    </source>
</evidence>
<dbReference type="PATRIC" id="fig|56193.3.peg.209"/>
<comment type="catalytic activity">
    <reaction evidence="1">
        <text>AMP + H2O = D-ribose 5-phosphate + adenine</text>
        <dbReference type="Rhea" id="RHEA:20129"/>
        <dbReference type="ChEBI" id="CHEBI:15377"/>
        <dbReference type="ChEBI" id="CHEBI:16708"/>
        <dbReference type="ChEBI" id="CHEBI:78346"/>
        <dbReference type="ChEBI" id="CHEBI:456215"/>
        <dbReference type="EC" id="3.2.2.4"/>
    </reaction>
</comment>
<keyword evidence="5" id="KW-1185">Reference proteome</keyword>
<dbReference type="PANTHER" id="PTHR31223">
    <property type="entry name" value="LOG FAMILY PROTEIN YJL055W"/>
    <property type="match status" value="1"/>
</dbReference>
<sequence length="193" mass="20679">MKRLAVYCGSATPADPFYVEAARHVGRVLADRGIGVVYGGGRLGLMGAVADAALEAGGEVIGVIPDALVGAEVAHRGCTELHVVQTMHQRKQLFTDLSDGFVTLPGGVGTMDELWEAISWAQLGYHGKPVGLLNVAGFYDQLISFNQHMVEAGFIRAQHANILIHANAIEALLDRMAAYQPHETIFGMKADRL</sequence>
<dbReference type="InterPro" id="IPR031100">
    <property type="entry name" value="LOG_fam"/>
</dbReference>
<name>A0A0M3ATW1_9SPHN</name>
<evidence type="ECO:0000313" key="4">
    <source>
        <dbReference type="EMBL" id="KKW93318.1"/>
    </source>
</evidence>
<comment type="similarity">
    <text evidence="2 3">Belongs to the LOG family.</text>
</comment>
<dbReference type="SUPFAM" id="SSF102405">
    <property type="entry name" value="MCP/YpsA-like"/>
    <property type="match status" value="1"/>
</dbReference>
<dbReference type="GO" id="GO:0008714">
    <property type="term" value="F:AMP nucleosidase activity"/>
    <property type="evidence" value="ECO:0007669"/>
    <property type="project" value="UniProtKB-EC"/>
</dbReference>
<evidence type="ECO:0000256" key="1">
    <source>
        <dbReference type="ARBA" id="ARBA00000274"/>
    </source>
</evidence>
<dbReference type="Pfam" id="PF03641">
    <property type="entry name" value="Lysine_decarbox"/>
    <property type="match status" value="1"/>
</dbReference>
<comment type="caution">
    <text evidence="4">The sequence shown here is derived from an EMBL/GenBank/DDBJ whole genome shotgun (WGS) entry which is preliminary data.</text>
</comment>
<dbReference type="STRING" id="56193.YP76_01030"/>
<accession>A0A0M3ATW1</accession>
<evidence type="ECO:0000256" key="2">
    <source>
        <dbReference type="ARBA" id="ARBA00006763"/>
    </source>
</evidence>